<protein>
    <recommendedName>
        <fullName evidence="4">C2H2-type domain-containing protein</fullName>
    </recommendedName>
</protein>
<feature type="compositionally biased region" description="Polar residues" evidence="1">
    <location>
        <begin position="933"/>
        <end position="944"/>
    </location>
</feature>
<feature type="compositionally biased region" description="Basic residues" evidence="1">
    <location>
        <begin position="866"/>
        <end position="875"/>
    </location>
</feature>
<feature type="compositionally biased region" description="Basic and acidic residues" evidence="1">
    <location>
        <begin position="1081"/>
        <end position="1099"/>
    </location>
</feature>
<sequence length="1158" mass="131458">MKYGSVDAVLRSTPPGRVPAVAARLRCGVHFCVRMERHQPDDGSAGHRAGDEVEMQDLEDLEEEVVVNYTENGGYDGYEEVEEEVVDADGQIYVDDDIMDDGYEMDQRHQHGARQALVTSRGDLGTLMQMARNPLHSRKSVRAFLDEVGAVDDVHAQSSRGYDGVRVQPSSSRLLPVSTLQRVGVGSYVVQKPYQMRTDWRDEQRRDLEICEFFDSLPSDRQIAFRKMLERLGERIPKPLMGSRKYFRSTLAPHVKIPIPSNSKLELLSDQAMNRVRTEAGAEPMPSSDKAKENEFLMRGGVEYVYENEQFEGKAFASAHYDDVIQEEVIGDDDILDASDIGGKNMNDGVSDDDMDGPPPIEPQEPMPAELMPPQIHHHMDNMSGLHRDFRFGEMGEVRQHVNLSKDRWFVVPELRKELIGQTHVKVSRGSIEATTHFCPSCGEYLPRNAFDTHKRKIERWGSCDHYTPRRFPCTEKGCQQRLPSIEKLCNHLHISHRVPLQIKEIQFASEDEFQVFLRDLEGKGGNFRMSRGNKSSREGANIRYYRCNRNVRTQPGKKIITPEGTVVRPGLSQVDNLMDEVEDNDYEEEETRPGFPKMTRKKPSKLYIHGMCTAFFKKIEFPEGRIVVRYCDYHLHSDSVLRIPDDVRERVKELNLKRLPVPVIIKVIKAEVSSFAEEGSPLEERILNLNDKDVRNVLSRCGLKPIRLQVCRNKLFADRDDLPMSSGGAMQGDNYGQQVSAHGDEIYIEQREDEFLEMALGEPAAMVDPNRPPSPDGLSQLERVCYESWQHEDVETIHEAAEKRREAIQLRRRRETVQEEWENCLEKLKDQFFNALNDDQVLRIRGMIDDLHQMWNDTAQERHKGMLRSRRRKTSPGGSRRSDGARFKYGGEYGDEGQIDINGYDDGMVEVEAIVDGDDTEEITVADAIARNSQPVPHLQDQSLAPMEPPHRAAVRRVGQMPQRQLEIPKSPLASNQQPDATLVPEKQQPQISNIRPAKTEHRAQEIVNVVDETPQTTPLKSPSKRRAAEKPPALDSTPSIGRSRRRGQAELQGTVVEEVVVPAPEEKPFKKSRARAPKPKVEKSIQEADSEEARAEGSDVDADPETAGPSSPPVKKPRARRSQAVEKSYEYASAVVENEVISRSGRRVNKKKFLDI</sequence>
<accession>A0AA36CY66</accession>
<proteinExistence type="predicted"/>
<evidence type="ECO:0000313" key="2">
    <source>
        <dbReference type="EMBL" id="CAJ0576430.1"/>
    </source>
</evidence>
<dbReference type="PANTHER" id="PTHR33936">
    <property type="entry name" value="PROTEIN CBG17840"/>
    <property type="match status" value="1"/>
</dbReference>
<dbReference type="PANTHER" id="PTHR33936:SF15">
    <property type="entry name" value="C2H2-TYPE DOMAIN-CONTAINING PROTEIN"/>
    <property type="match status" value="1"/>
</dbReference>
<evidence type="ECO:0000256" key="1">
    <source>
        <dbReference type="SAM" id="MobiDB-lite"/>
    </source>
</evidence>
<keyword evidence="3" id="KW-1185">Reference proteome</keyword>
<dbReference type="Proteomes" id="UP001177023">
    <property type="component" value="Unassembled WGS sequence"/>
</dbReference>
<comment type="caution">
    <text evidence="2">The sequence shown here is derived from an EMBL/GenBank/DDBJ whole genome shotgun (WGS) entry which is preliminary data.</text>
</comment>
<dbReference type="InterPro" id="IPR052797">
    <property type="entry name" value="RegFact_GeneExpr_CellDeath"/>
</dbReference>
<evidence type="ECO:0000313" key="3">
    <source>
        <dbReference type="Proteomes" id="UP001177023"/>
    </source>
</evidence>
<dbReference type="EMBL" id="CATQJA010002644">
    <property type="protein sequence ID" value="CAJ0576430.1"/>
    <property type="molecule type" value="Genomic_DNA"/>
</dbReference>
<organism evidence="2 3">
    <name type="scientific">Mesorhabditis spiculigera</name>
    <dbReference type="NCBI Taxonomy" id="96644"/>
    <lineage>
        <taxon>Eukaryota</taxon>
        <taxon>Metazoa</taxon>
        <taxon>Ecdysozoa</taxon>
        <taxon>Nematoda</taxon>
        <taxon>Chromadorea</taxon>
        <taxon>Rhabditida</taxon>
        <taxon>Rhabditina</taxon>
        <taxon>Rhabditomorpha</taxon>
        <taxon>Rhabditoidea</taxon>
        <taxon>Rhabditidae</taxon>
        <taxon>Mesorhabditinae</taxon>
        <taxon>Mesorhabditis</taxon>
    </lineage>
</organism>
<gene>
    <name evidence="2" type="ORF">MSPICULIGERA_LOCUS14723</name>
</gene>
<feature type="region of interest" description="Disordered" evidence="1">
    <location>
        <begin position="933"/>
        <end position="952"/>
    </location>
</feature>
<reference evidence="2" key="1">
    <citation type="submission" date="2023-06" db="EMBL/GenBank/DDBJ databases">
        <authorList>
            <person name="Delattre M."/>
        </authorList>
    </citation>
    <scope>NUCLEOTIDE SEQUENCE</scope>
    <source>
        <strain evidence="2">AF72</strain>
    </source>
</reference>
<feature type="non-terminal residue" evidence="2">
    <location>
        <position position="1"/>
    </location>
</feature>
<feature type="region of interest" description="Disordered" evidence="1">
    <location>
        <begin position="970"/>
        <end position="1131"/>
    </location>
</feature>
<dbReference type="AlphaFoldDB" id="A0AA36CY66"/>
<evidence type="ECO:0008006" key="4">
    <source>
        <dbReference type="Google" id="ProtNLM"/>
    </source>
</evidence>
<name>A0AA36CY66_9BILA</name>
<feature type="region of interest" description="Disordered" evidence="1">
    <location>
        <begin position="863"/>
        <end position="887"/>
    </location>
</feature>